<evidence type="ECO:0000256" key="3">
    <source>
        <dbReference type="ARBA" id="ARBA00022692"/>
    </source>
</evidence>
<keyword evidence="10" id="KW-1185">Reference proteome</keyword>
<dbReference type="InterPro" id="IPR036013">
    <property type="entry name" value="Band_7/SPFH_dom_sf"/>
</dbReference>
<proteinExistence type="inferred from homology"/>
<dbReference type="InterPro" id="IPR010200">
    <property type="entry name" value="HflC"/>
</dbReference>
<dbReference type="GO" id="GO:0016020">
    <property type="term" value="C:membrane"/>
    <property type="evidence" value="ECO:0007669"/>
    <property type="project" value="UniProtKB-SubCell"/>
</dbReference>
<dbReference type="Pfam" id="PF01145">
    <property type="entry name" value="Band_7"/>
    <property type="match status" value="1"/>
</dbReference>
<dbReference type="CDD" id="cd03405">
    <property type="entry name" value="SPFH_HflC"/>
    <property type="match status" value="1"/>
</dbReference>
<dbReference type="SUPFAM" id="SSF117892">
    <property type="entry name" value="Band 7/SPFH domain"/>
    <property type="match status" value="1"/>
</dbReference>
<gene>
    <name evidence="9" type="ORF">TsocGM_11400</name>
</gene>
<keyword evidence="3" id="KW-0812">Transmembrane</keyword>
<evidence type="ECO:0000313" key="9">
    <source>
        <dbReference type="EMBL" id="RUL87608.1"/>
    </source>
</evidence>
<evidence type="ECO:0000313" key="10">
    <source>
        <dbReference type="Proteomes" id="UP000280296"/>
    </source>
</evidence>
<comment type="caution">
    <text evidence="9">The sequence shown here is derived from an EMBL/GenBank/DDBJ whole genome shotgun (WGS) entry which is preliminary data.</text>
</comment>
<dbReference type="AlphaFoldDB" id="A0A432MKJ9"/>
<protein>
    <recommendedName>
        <fullName evidence="6">Protein HflC</fullName>
    </recommendedName>
</protein>
<dbReference type="GO" id="GO:0008233">
    <property type="term" value="F:peptidase activity"/>
    <property type="evidence" value="ECO:0007669"/>
    <property type="project" value="UniProtKB-KW"/>
</dbReference>
<evidence type="ECO:0000256" key="7">
    <source>
        <dbReference type="SAM" id="MobiDB-lite"/>
    </source>
</evidence>
<evidence type="ECO:0000256" key="6">
    <source>
        <dbReference type="PIRNR" id="PIRNR005651"/>
    </source>
</evidence>
<evidence type="ECO:0000259" key="8">
    <source>
        <dbReference type="SMART" id="SM00244"/>
    </source>
</evidence>
<dbReference type="PANTHER" id="PTHR42911">
    <property type="entry name" value="MODULATOR OF FTSH PROTEASE HFLC"/>
    <property type="match status" value="1"/>
</dbReference>
<keyword evidence="5" id="KW-0472">Membrane</keyword>
<feature type="compositionally biased region" description="Low complexity" evidence="7">
    <location>
        <begin position="310"/>
        <end position="326"/>
    </location>
</feature>
<keyword evidence="9" id="KW-0645">Protease</keyword>
<evidence type="ECO:0000256" key="5">
    <source>
        <dbReference type="ARBA" id="ARBA00023136"/>
    </source>
</evidence>
<dbReference type="Proteomes" id="UP000280296">
    <property type="component" value="Unassembled WGS sequence"/>
</dbReference>
<comment type="similarity">
    <text evidence="2 6">Belongs to the band 7/mec-2 family. HflC subfamily.</text>
</comment>
<keyword evidence="9" id="KW-0378">Hydrolase</keyword>
<name>A0A432MKJ9_9BACT</name>
<dbReference type="InterPro" id="IPR001107">
    <property type="entry name" value="Band_7"/>
</dbReference>
<feature type="region of interest" description="Disordered" evidence="7">
    <location>
        <begin position="310"/>
        <end position="340"/>
    </location>
</feature>
<reference evidence="9 10" key="1">
    <citation type="submission" date="2018-12" db="EMBL/GenBank/DDBJ databases">
        <authorList>
            <person name="Toschakov S.V."/>
        </authorList>
    </citation>
    <scope>NUCLEOTIDE SEQUENCE [LARGE SCALE GENOMIC DNA]</scope>
    <source>
        <strain evidence="9 10">GM2012</strain>
    </source>
</reference>
<dbReference type="Gene3D" id="3.30.479.30">
    <property type="entry name" value="Band 7 domain"/>
    <property type="match status" value="1"/>
</dbReference>
<dbReference type="GO" id="GO:0006508">
    <property type="term" value="P:proteolysis"/>
    <property type="evidence" value="ECO:0007669"/>
    <property type="project" value="UniProtKB-KW"/>
</dbReference>
<evidence type="ECO:0000256" key="4">
    <source>
        <dbReference type="ARBA" id="ARBA00022989"/>
    </source>
</evidence>
<evidence type="ECO:0000256" key="2">
    <source>
        <dbReference type="ARBA" id="ARBA00007862"/>
    </source>
</evidence>
<evidence type="ECO:0000256" key="1">
    <source>
        <dbReference type="ARBA" id="ARBA00004167"/>
    </source>
</evidence>
<dbReference type="PANTHER" id="PTHR42911:SF1">
    <property type="entry name" value="MODULATOR OF FTSH PROTEASE HFLC"/>
    <property type="match status" value="1"/>
</dbReference>
<reference evidence="9 10" key="2">
    <citation type="submission" date="2019-01" db="EMBL/GenBank/DDBJ databases">
        <title>Tautonia sociabilis, a novel thermotolerant planctomycete of Isosphaeraceae family, isolated from a 4000 m deep subterranean habitat.</title>
        <authorList>
            <person name="Kovaleva O.L."/>
            <person name="Elcheninov A.G."/>
            <person name="Van Heerden E."/>
            <person name="Toshchakov S.V."/>
            <person name="Novikov A."/>
            <person name="Bonch-Osmolovskaya E.A."/>
            <person name="Kublanov I.V."/>
        </authorList>
    </citation>
    <scope>NUCLEOTIDE SEQUENCE [LARGE SCALE GENOMIC DNA]</scope>
    <source>
        <strain evidence="9 10">GM2012</strain>
    </source>
</reference>
<comment type="subcellular location">
    <subcellularLocation>
        <location evidence="1">Membrane</location>
        <topology evidence="1">Single-pass membrane protein</topology>
    </subcellularLocation>
</comment>
<dbReference type="SMART" id="SM00244">
    <property type="entry name" value="PHB"/>
    <property type="match status" value="1"/>
</dbReference>
<dbReference type="EMBL" id="RYZH01000019">
    <property type="protein sequence ID" value="RUL87608.1"/>
    <property type="molecule type" value="Genomic_DNA"/>
</dbReference>
<organism evidence="9 10">
    <name type="scientific">Tautonia sociabilis</name>
    <dbReference type="NCBI Taxonomy" id="2080755"/>
    <lineage>
        <taxon>Bacteria</taxon>
        <taxon>Pseudomonadati</taxon>
        <taxon>Planctomycetota</taxon>
        <taxon>Planctomycetia</taxon>
        <taxon>Isosphaerales</taxon>
        <taxon>Isosphaeraceae</taxon>
        <taxon>Tautonia</taxon>
    </lineage>
</organism>
<sequence length="340" mass="36444">MTTSPSSALGNRPMRRTTVLAVAVLIALAGLLAAARSVVVADEASYVLVTSFGRPVALYGDDPGESGPHVKWPWQGTWVIDRRLRSFDATPREVITADKKNLEVAGFVAWKVADPVAFLRAAGSAEAAEARLEERIASALSDALGRRELASLASTDDSVWALDEVTEEIRGAVAQPAREELGIEVVVVRLRRFNHPLEVRPAVFDVIRSERRQVAAQLRADGEAQARAIRSKADREREAILAEADAEAERIRASGEAEATRLLNEAHAVDPSFAEFLRTLETYRALLDGRATVVLSSDSPLLRLLHEGPSTELLAPASPPASASAEPPERPSPTGSGGGD</sequence>
<dbReference type="PIRSF" id="PIRSF005651">
    <property type="entry name" value="HflC"/>
    <property type="match status" value="1"/>
</dbReference>
<accession>A0A432MKJ9</accession>
<comment type="function">
    <text evidence="6">HflC and HflK could regulate a protease.</text>
</comment>
<feature type="domain" description="Band 7" evidence="8">
    <location>
        <begin position="36"/>
        <end position="207"/>
    </location>
</feature>
<keyword evidence="4" id="KW-1133">Transmembrane helix</keyword>